<dbReference type="PATRIC" id="fig|1619087.5.peg.236"/>
<keyword evidence="2" id="KW-1133">Transmembrane helix</keyword>
<gene>
    <name evidence="3" type="ORF">US52_C0015G0007</name>
</gene>
<dbReference type="AlphaFoldDB" id="A0A0G0GXU6"/>
<dbReference type="EMBL" id="LBTH01000015">
    <property type="protein sequence ID" value="KKQ35798.1"/>
    <property type="molecule type" value="Genomic_DNA"/>
</dbReference>
<organism evidence="3 4">
    <name type="scientific">candidate division WS6 bacterium GW2011_GWA2_37_6</name>
    <dbReference type="NCBI Taxonomy" id="1619087"/>
    <lineage>
        <taxon>Bacteria</taxon>
        <taxon>Candidatus Dojkabacteria</taxon>
    </lineage>
</organism>
<feature type="transmembrane region" description="Helical" evidence="2">
    <location>
        <begin position="1002"/>
        <end position="1021"/>
    </location>
</feature>
<comment type="caution">
    <text evidence="3">The sequence shown here is derived from an EMBL/GenBank/DDBJ whole genome shotgun (WGS) entry which is preliminary data.</text>
</comment>
<evidence type="ECO:0000256" key="2">
    <source>
        <dbReference type="SAM" id="Phobius"/>
    </source>
</evidence>
<feature type="region of interest" description="Disordered" evidence="1">
    <location>
        <begin position="99"/>
        <end position="216"/>
    </location>
</feature>
<feature type="transmembrane region" description="Helical" evidence="2">
    <location>
        <begin position="1053"/>
        <end position="1074"/>
    </location>
</feature>
<evidence type="ECO:0000256" key="1">
    <source>
        <dbReference type="SAM" id="MobiDB-lite"/>
    </source>
</evidence>
<proteinExistence type="predicted"/>
<feature type="compositionally biased region" description="Basic and acidic residues" evidence="1">
    <location>
        <begin position="151"/>
        <end position="165"/>
    </location>
</feature>
<sequence>MATPTVAQLNTAQPRNRDQIIEEKIGALDSALSTNPNITPLTRQIITNTARSTFYRGDAENFQKFLDVQVIAIAGGNKEIEADLSKTFGEALTTVQSGIEEIKTTKEGEIEEVQEPKKPEEKEEKKEEESKKPEPEEVKKNGKGPLDEDEEKKQQEAEAKSKAEEAQAAQPEPKKQTPVDPDQKKQGITSTREAQERQEQELAKAQQQGPAPAAELDQQIQTLRSEKVLQMEDLQKRYDRSRQLFEYNLKNAGDRDTREQIIQGMNTTLGAQQVAIDNIKQDIRALDLTPIRMQQEQALKDIPLQLANIKDPKHIETLLKNEGVDVTPKTIETRRQAELDKLRTLAEQASKDEKEYESLKILTNSDVKSLLQETPRTRYDNYNAEILQDKTWQGVIDKSEINKMNRSNNPLDALGIDTNNVLTKAEVEKAYKDKVKALYLSDDPEAKQALSRLDRDFKNFIDQVDDKDTTAQIKQKADFRYRKLSRAQAIGMREMAKYASENTYTGIGKKWEFSLRDWSKEKQDEYYRRKGQAAGSLLTGGVMLAAGAIDKTLPDYLRKRGIKGVTADIARGAGRATKRTAIRMYSSKFNPVRVPINKWNQSRTGKWVNSRPKAAFNIMKKLDQKTAGFIVNRGNINVTFSKYVPNKRGWRVNLSRNTAFVNKRSTNTLQRYNERKSERKRRGGIQTLVALKALYDVTIGRFFNAARNVARIAGDTVYTKTGLKAFNNQRKILTSKISTKFWSGAGGKTVINAQRALNGVRAVMRAIPAGLQSSAITAGIMFLLPGGQISPLIVALAGVTGMSAQVVKDTLTSTRPSAVGFIRNFQAKYGTIQRYGVTGGSIGPAPLGQDMRNGITRRLSIARAINPIFVGAGIGTLIGALLGNPALGMFIGGATTGALSLARDEITNRLWASAANRPWMQILAKMPFLEAQGLITAIPWMNRQWNYIKSGQFGALANEWTLWKNPFTTVSNFLHGGMSIHSVKVMWSWASTSVKFAGAMRAASIGMGIGTVVGAGVALIFGLPLGAGLVVGGFIGGIVGTVIGSFWGPIGVYIGSFVGSFLGSTIGAFIDNLLGKANTVENMLKALFGTLNLIKGFMDLINSLGKKFDPTTMFGIVLTLVFGLATLAEMAEQYSNADLGFSTGNSATASSTTGEGSKTAQVQGANLEVYDCKTTRANKLTNPSTSIVTSIQEKNGIYSVKTKESTFVNLYKLNSGMELNGTIFKGKIVGYCNI</sequence>
<feature type="compositionally biased region" description="Basic and acidic residues" evidence="1">
    <location>
        <begin position="100"/>
        <end position="140"/>
    </location>
</feature>
<feature type="compositionally biased region" description="Basic and acidic residues" evidence="1">
    <location>
        <begin position="172"/>
        <end position="185"/>
    </location>
</feature>
<name>A0A0G0GXU6_9BACT</name>
<protein>
    <submittedName>
        <fullName evidence="3">Uncharacterized protein</fullName>
    </submittedName>
</protein>
<evidence type="ECO:0000313" key="4">
    <source>
        <dbReference type="Proteomes" id="UP000034852"/>
    </source>
</evidence>
<feature type="compositionally biased region" description="Basic and acidic residues" evidence="1">
    <location>
        <begin position="193"/>
        <end position="202"/>
    </location>
</feature>
<feature type="compositionally biased region" description="Low complexity" evidence="1">
    <location>
        <begin position="203"/>
        <end position="214"/>
    </location>
</feature>
<accession>A0A0G0GXU6</accession>
<feature type="transmembrane region" description="Helical" evidence="2">
    <location>
        <begin position="1111"/>
        <end position="1128"/>
    </location>
</feature>
<evidence type="ECO:0000313" key="3">
    <source>
        <dbReference type="EMBL" id="KKQ35798.1"/>
    </source>
</evidence>
<dbReference type="Proteomes" id="UP000034852">
    <property type="component" value="Unassembled WGS sequence"/>
</dbReference>
<keyword evidence="2" id="KW-0472">Membrane</keyword>
<keyword evidence="2" id="KW-0812">Transmembrane</keyword>
<feature type="transmembrane region" description="Helical" evidence="2">
    <location>
        <begin position="1028"/>
        <end position="1047"/>
    </location>
</feature>
<reference evidence="3 4" key="1">
    <citation type="journal article" date="2015" name="Nature">
        <title>rRNA introns, odd ribosomes, and small enigmatic genomes across a large radiation of phyla.</title>
        <authorList>
            <person name="Brown C.T."/>
            <person name="Hug L.A."/>
            <person name="Thomas B.C."/>
            <person name="Sharon I."/>
            <person name="Castelle C.J."/>
            <person name="Singh A."/>
            <person name="Wilkins M.J."/>
            <person name="Williams K.H."/>
            <person name="Banfield J.F."/>
        </authorList>
    </citation>
    <scope>NUCLEOTIDE SEQUENCE [LARGE SCALE GENOMIC DNA]</scope>
</reference>